<dbReference type="Proteomes" id="UP000605201">
    <property type="component" value="Unassembled WGS sequence"/>
</dbReference>
<evidence type="ECO:0000259" key="2">
    <source>
        <dbReference type="PROSITE" id="PS50937"/>
    </source>
</evidence>
<protein>
    <submittedName>
        <fullName evidence="3">UDP-N-acetylglucosamine 4,6-dehydratase (Inverting)</fullName>
        <ecNumber evidence="3">4.2.1.115</ecNumber>
    </submittedName>
</protein>
<dbReference type="InterPro" id="IPR009061">
    <property type="entry name" value="DNA-bd_dom_put_sf"/>
</dbReference>
<keyword evidence="3" id="KW-0456">Lyase</keyword>
<dbReference type="InterPro" id="IPR000551">
    <property type="entry name" value="MerR-type_HTH_dom"/>
</dbReference>
<comment type="similarity">
    <text evidence="1">Belongs to the polysaccharide synthase family.</text>
</comment>
<dbReference type="EC" id="4.2.1.115" evidence="3"/>
<dbReference type="Pfam" id="PF02719">
    <property type="entry name" value="Polysacc_synt_2"/>
    <property type="match status" value="1"/>
</dbReference>
<sequence length="445" mass="50628">MTYRIQKVSDKLEVPRSTIRYWEKEFPQLVNPKRTNGGQRRYSEQDIGNLHKIKNLLHHKNKTIDEARIVLKQGNAGIGKIDWQNQSILLTGGTGSFGKHFCKIMIEKYHPKVIRIYSRDELKQHEMRQTFGEEYIRYFIGDVRDADRLRRAVEGVDIVIHAAALKQVPACEYNPLEAVKTNIHGAQNIIDAAIDTGVKKVMALSTDKAVNPVNLYGATKLCAEKIIVQGNSYSGPRGTKFSCVRYGNVLGSRGSVIPVFNEQKKTGKITITDKRMTRFWLTLDQAVELVLDGLNYMQGGETFVPKIPSMKVMDLAKAVAPECEIEIIGIRPGEKLHEVLITEEEGRNTVVYNGMYVILPNYSWWERQNYKTGKGLPDGFKYTSNNNDEWLTVDDLRKIIYGFDQLENDANKLATTIHQLNEKIILNMLNAEELIPETGHQEFAN</sequence>
<dbReference type="SUPFAM" id="SSF51735">
    <property type="entry name" value="NAD(P)-binding Rossmann-fold domains"/>
    <property type="match status" value="1"/>
</dbReference>
<feature type="domain" description="HTH merR-type" evidence="2">
    <location>
        <begin position="2"/>
        <end position="54"/>
    </location>
</feature>
<evidence type="ECO:0000313" key="4">
    <source>
        <dbReference type="Proteomes" id="UP000605201"/>
    </source>
</evidence>
<dbReference type="EMBL" id="JACNIG010000350">
    <property type="protein sequence ID" value="MBC8433886.1"/>
    <property type="molecule type" value="Genomic_DNA"/>
</dbReference>
<reference evidence="3 4" key="1">
    <citation type="submission" date="2020-08" db="EMBL/GenBank/DDBJ databases">
        <title>Bridging the membrane lipid divide: bacteria of the FCB group superphylum have the potential to synthesize archaeal ether lipids.</title>
        <authorList>
            <person name="Villanueva L."/>
            <person name="Von Meijenfeldt F.A.B."/>
            <person name="Westbye A.B."/>
            <person name="Yadav S."/>
            <person name="Hopmans E.C."/>
            <person name="Dutilh B.E."/>
            <person name="Sinninghe Damste J.S."/>
        </authorList>
    </citation>
    <scope>NUCLEOTIDE SEQUENCE [LARGE SCALE GENOMIC DNA]</scope>
    <source>
        <strain evidence="3">NIOZ-UU17</strain>
    </source>
</reference>
<dbReference type="GO" id="GO:0003677">
    <property type="term" value="F:DNA binding"/>
    <property type="evidence" value="ECO:0007669"/>
    <property type="project" value="InterPro"/>
</dbReference>
<dbReference type="GO" id="GO:0006355">
    <property type="term" value="P:regulation of DNA-templated transcription"/>
    <property type="evidence" value="ECO:0007669"/>
    <property type="project" value="InterPro"/>
</dbReference>
<dbReference type="SUPFAM" id="SSF46955">
    <property type="entry name" value="Putative DNA-binding domain"/>
    <property type="match status" value="1"/>
</dbReference>
<dbReference type="PROSITE" id="PS50937">
    <property type="entry name" value="HTH_MERR_2"/>
    <property type="match status" value="1"/>
</dbReference>
<comment type="caution">
    <text evidence="3">The sequence shown here is derived from an EMBL/GenBank/DDBJ whole genome shotgun (WGS) entry which is preliminary data.</text>
</comment>
<organism evidence="3 4">
    <name type="scientific">Candidatus Desulfatibia vada</name>
    <dbReference type="NCBI Taxonomy" id="2841696"/>
    <lineage>
        <taxon>Bacteria</taxon>
        <taxon>Pseudomonadati</taxon>
        <taxon>Thermodesulfobacteriota</taxon>
        <taxon>Desulfobacteria</taxon>
        <taxon>Desulfobacterales</taxon>
        <taxon>Desulfobacterales incertae sedis</taxon>
        <taxon>Candidatus Desulfatibia</taxon>
    </lineage>
</organism>
<dbReference type="PANTHER" id="PTHR43318:SF2">
    <property type="entry name" value="UDP-N-ACETYLGLUCOSAMINE 4,6-DEHYDRATASE (INVERTING)"/>
    <property type="match status" value="1"/>
</dbReference>
<dbReference type="PANTHER" id="PTHR43318">
    <property type="entry name" value="UDP-N-ACETYLGLUCOSAMINE 4,6-DEHYDRATASE"/>
    <property type="match status" value="1"/>
</dbReference>
<dbReference type="Pfam" id="PF13411">
    <property type="entry name" value="MerR_1"/>
    <property type="match status" value="1"/>
</dbReference>
<evidence type="ECO:0000256" key="1">
    <source>
        <dbReference type="ARBA" id="ARBA00007430"/>
    </source>
</evidence>
<dbReference type="GO" id="GO:0016829">
    <property type="term" value="F:lyase activity"/>
    <property type="evidence" value="ECO:0007669"/>
    <property type="project" value="UniProtKB-KW"/>
</dbReference>
<dbReference type="InterPro" id="IPR003869">
    <property type="entry name" value="Polysac_CapD-like"/>
</dbReference>
<dbReference type="Gene3D" id="3.40.50.720">
    <property type="entry name" value="NAD(P)-binding Rossmann-like Domain"/>
    <property type="match status" value="1"/>
</dbReference>
<name>A0A8J6P767_9BACT</name>
<dbReference type="Gene3D" id="1.10.1660.10">
    <property type="match status" value="1"/>
</dbReference>
<dbReference type="SMART" id="SM00422">
    <property type="entry name" value="HTH_MERR"/>
    <property type="match status" value="1"/>
</dbReference>
<proteinExistence type="inferred from homology"/>
<accession>A0A8J6P767</accession>
<dbReference type="InterPro" id="IPR020025">
    <property type="entry name" value="PseB"/>
</dbReference>
<dbReference type="InterPro" id="IPR036291">
    <property type="entry name" value="NAD(P)-bd_dom_sf"/>
</dbReference>
<dbReference type="InterPro" id="IPR051203">
    <property type="entry name" value="Polysaccharide_Synthase-Rel"/>
</dbReference>
<evidence type="ECO:0000313" key="3">
    <source>
        <dbReference type="EMBL" id="MBC8433886.1"/>
    </source>
</evidence>
<gene>
    <name evidence="3" type="primary">pseB</name>
    <name evidence="3" type="ORF">H8D96_18395</name>
</gene>
<dbReference type="NCBIfam" id="TIGR03589">
    <property type="entry name" value="PseB"/>
    <property type="match status" value="1"/>
</dbReference>
<dbReference type="AlphaFoldDB" id="A0A8J6P767"/>
<dbReference type="CDD" id="cd05237">
    <property type="entry name" value="UDP_invert_4-6DH_SDR_e"/>
    <property type="match status" value="1"/>
</dbReference>